<keyword evidence="9 10" id="KW-0998">Cell outer membrane</keyword>
<comment type="subcellular location">
    <subcellularLocation>
        <location evidence="1 10">Cell outer membrane</location>
        <topology evidence="1 10">Multi-pass membrane protein</topology>
    </subcellularLocation>
</comment>
<keyword evidence="3 10" id="KW-1134">Transmembrane beta strand</keyword>
<dbReference type="GO" id="GO:0044718">
    <property type="term" value="P:siderophore transmembrane transport"/>
    <property type="evidence" value="ECO:0007669"/>
    <property type="project" value="TreeGrafter"/>
</dbReference>
<dbReference type="InterPro" id="IPR000531">
    <property type="entry name" value="Beta-barrel_TonB"/>
</dbReference>
<dbReference type="Gene3D" id="2.170.130.10">
    <property type="entry name" value="TonB-dependent receptor, plug domain"/>
    <property type="match status" value="1"/>
</dbReference>
<protein>
    <submittedName>
        <fullName evidence="14">Outer membrane receptor protein</fullName>
    </submittedName>
</protein>
<evidence type="ECO:0000256" key="11">
    <source>
        <dbReference type="RuleBase" id="RU003357"/>
    </source>
</evidence>
<name>A0A6S6TAE9_9BACT</name>
<dbReference type="PANTHER" id="PTHR30069:SF29">
    <property type="entry name" value="HEMOGLOBIN AND HEMOGLOBIN-HAPTOGLOBIN-BINDING PROTEIN 1-RELATED"/>
    <property type="match status" value="1"/>
</dbReference>
<evidence type="ECO:0000256" key="5">
    <source>
        <dbReference type="ARBA" id="ARBA00022729"/>
    </source>
</evidence>
<evidence type="ECO:0000259" key="13">
    <source>
        <dbReference type="Pfam" id="PF07715"/>
    </source>
</evidence>
<dbReference type="Gene3D" id="2.40.170.20">
    <property type="entry name" value="TonB-dependent receptor, beta-barrel domain"/>
    <property type="match status" value="1"/>
</dbReference>
<keyword evidence="4 10" id="KW-0812">Transmembrane</keyword>
<comment type="similarity">
    <text evidence="10 11">Belongs to the TonB-dependent receptor family.</text>
</comment>
<dbReference type="InterPro" id="IPR039426">
    <property type="entry name" value="TonB-dep_rcpt-like"/>
</dbReference>
<evidence type="ECO:0000256" key="8">
    <source>
        <dbReference type="ARBA" id="ARBA00023170"/>
    </source>
</evidence>
<evidence type="ECO:0000256" key="1">
    <source>
        <dbReference type="ARBA" id="ARBA00004571"/>
    </source>
</evidence>
<evidence type="ECO:0000256" key="4">
    <source>
        <dbReference type="ARBA" id="ARBA00022692"/>
    </source>
</evidence>
<evidence type="ECO:0000256" key="7">
    <source>
        <dbReference type="ARBA" id="ARBA00023136"/>
    </source>
</evidence>
<evidence type="ECO:0000256" key="10">
    <source>
        <dbReference type="PROSITE-ProRule" id="PRU01360"/>
    </source>
</evidence>
<keyword evidence="6 11" id="KW-0798">TonB box</keyword>
<dbReference type="InterPro" id="IPR036942">
    <property type="entry name" value="Beta-barrel_TonB_sf"/>
</dbReference>
<keyword evidence="7 10" id="KW-0472">Membrane</keyword>
<dbReference type="CDD" id="cd01347">
    <property type="entry name" value="ligand_gated_channel"/>
    <property type="match status" value="1"/>
</dbReference>
<feature type="domain" description="TonB-dependent receptor-like beta-barrel" evidence="12">
    <location>
        <begin position="406"/>
        <end position="849"/>
    </location>
</feature>
<dbReference type="PROSITE" id="PS52016">
    <property type="entry name" value="TONB_DEPENDENT_REC_3"/>
    <property type="match status" value="1"/>
</dbReference>
<evidence type="ECO:0000256" key="3">
    <source>
        <dbReference type="ARBA" id="ARBA00022452"/>
    </source>
</evidence>
<organism evidence="14">
    <name type="scientific">uncultured Aureispira sp</name>
    <dbReference type="NCBI Taxonomy" id="1331704"/>
    <lineage>
        <taxon>Bacteria</taxon>
        <taxon>Pseudomonadati</taxon>
        <taxon>Bacteroidota</taxon>
        <taxon>Saprospiria</taxon>
        <taxon>Saprospirales</taxon>
        <taxon>Saprospiraceae</taxon>
        <taxon>Aureispira</taxon>
        <taxon>environmental samples</taxon>
    </lineage>
</organism>
<evidence type="ECO:0000256" key="2">
    <source>
        <dbReference type="ARBA" id="ARBA00022448"/>
    </source>
</evidence>
<dbReference type="InterPro" id="IPR037066">
    <property type="entry name" value="Plug_dom_sf"/>
</dbReference>
<evidence type="ECO:0000256" key="6">
    <source>
        <dbReference type="ARBA" id="ARBA00023077"/>
    </source>
</evidence>
<dbReference type="SUPFAM" id="SSF56935">
    <property type="entry name" value="Porins"/>
    <property type="match status" value="1"/>
</dbReference>
<keyword evidence="8 14" id="KW-0675">Receptor</keyword>
<evidence type="ECO:0000259" key="12">
    <source>
        <dbReference type="Pfam" id="PF00593"/>
    </source>
</evidence>
<feature type="domain" description="TonB-dependent receptor plug" evidence="13">
    <location>
        <begin position="170"/>
        <end position="277"/>
    </location>
</feature>
<evidence type="ECO:0000256" key="9">
    <source>
        <dbReference type="ARBA" id="ARBA00023237"/>
    </source>
</evidence>
<gene>
    <name evidence="14" type="ORF">HELGO_WM38791</name>
</gene>
<accession>A0A6S6TAE9</accession>
<dbReference type="InterPro" id="IPR012910">
    <property type="entry name" value="Plug_dom"/>
</dbReference>
<dbReference type="Pfam" id="PF00593">
    <property type="entry name" value="TonB_dep_Rec_b-barrel"/>
    <property type="match status" value="1"/>
</dbReference>
<proteinExistence type="inferred from homology"/>
<dbReference type="PANTHER" id="PTHR30069">
    <property type="entry name" value="TONB-DEPENDENT OUTER MEMBRANE RECEPTOR"/>
    <property type="match status" value="1"/>
</dbReference>
<dbReference type="Pfam" id="PF07715">
    <property type="entry name" value="Plug"/>
    <property type="match status" value="1"/>
</dbReference>
<dbReference type="GO" id="GO:0015344">
    <property type="term" value="F:siderophore uptake transmembrane transporter activity"/>
    <property type="evidence" value="ECO:0007669"/>
    <property type="project" value="TreeGrafter"/>
</dbReference>
<dbReference type="EMBL" id="CACVAQ010000186">
    <property type="protein sequence ID" value="CAA6812360.1"/>
    <property type="molecule type" value="Genomic_DNA"/>
</dbReference>
<reference evidence="14" key="1">
    <citation type="submission" date="2020-01" db="EMBL/GenBank/DDBJ databases">
        <authorList>
            <person name="Meier V. D."/>
            <person name="Meier V D."/>
        </authorList>
    </citation>
    <scope>NUCLEOTIDE SEQUENCE</scope>
    <source>
        <strain evidence="14">HLG_WM_MAG_10</strain>
    </source>
</reference>
<keyword evidence="5" id="KW-0732">Signal</keyword>
<dbReference type="AlphaFoldDB" id="A0A6S6TAE9"/>
<keyword evidence="2 10" id="KW-0813">Transport</keyword>
<evidence type="ECO:0000313" key="14">
    <source>
        <dbReference type="EMBL" id="CAA6812360.1"/>
    </source>
</evidence>
<sequence>MVRKTTPKNEDYLPLKLTNRICPHINKPMKILYKLVYQPLPKNIMLKFFTFLVALFALQHSLKAQYVDTIRIIDDEGYPVINASVFIVDKIDNVYEIDSASQQLTDIDGKVVFKNIGYDNQIHIASIQHRETTLSIHDIRANDLEIVLESGYLTMVQVIGKGTTNEKIPLSEIPNQVTVIDRKDIEMYNPQTSADALSQSGDVFVQKSQMGGGSPIIRGFEANKVLLVIDGVRMNNAIYRSGHLQNAITIDNAAIERVEIHHGPGSVMYGSDALGGVMHFYTKTPRLRSKDLKPLEANVYTRFSTANYEASLHADVNVGSEKVASYTSVTYSAFQDLRAGRLKSSPNMTLNWNRYFYATRNDSTDIVEVNENPNVQVGTRYSQLDAIQKVRFKPKKGLEFLVNLQYSTSSNVPRYDQLTEGDVTIANGQITEQTFQFSEWFYGPQKRLFAALTTKVDNDSMLLFSHANITVAYQKIDEDRITRRFDDPLRRIQQEDVHVFTFNADFIKKIGSKNKPKSKLLYGLEATHNIVQSRIETQNIITGELSNRGIGTRYPDGGSFMTTAGVYVSYKLKLGKKANLIGGLRYVFSHVSANFTDTVLYSLPYSNITSSNNALTGSLALAWDLGNQFQFNTALSSSFRTPNIDDNGKIRAKGNTITIPNASIRPEQALNFEATIGKKIKQKVWLGATFFYTHIFDAILQEPFSLNGVDSMYYDGSFRSIYSNVNAGEASIWGLSANLKVEFTENIFMRMGVNYTEGRELETGLEPQPLAHIPPLYGQFELGYKRKIFQTRFNIRFNGPKELKDYSNDSSENLDKALPEGTPAWFTVNIYASFRLHKFFSINLGLENLLDWHYRPYGSGVSAPGMNVIVTLRGHF</sequence>
<dbReference type="GO" id="GO:0009279">
    <property type="term" value="C:cell outer membrane"/>
    <property type="evidence" value="ECO:0007669"/>
    <property type="project" value="UniProtKB-SubCell"/>
</dbReference>